<dbReference type="Proteomes" id="UP001634393">
    <property type="component" value="Unassembled WGS sequence"/>
</dbReference>
<organism evidence="3 4">
    <name type="scientific">Penstemon smallii</name>
    <dbReference type="NCBI Taxonomy" id="265156"/>
    <lineage>
        <taxon>Eukaryota</taxon>
        <taxon>Viridiplantae</taxon>
        <taxon>Streptophyta</taxon>
        <taxon>Embryophyta</taxon>
        <taxon>Tracheophyta</taxon>
        <taxon>Spermatophyta</taxon>
        <taxon>Magnoliopsida</taxon>
        <taxon>eudicotyledons</taxon>
        <taxon>Gunneridae</taxon>
        <taxon>Pentapetalae</taxon>
        <taxon>asterids</taxon>
        <taxon>lamiids</taxon>
        <taxon>Lamiales</taxon>
        <taxon>Plantaginaceae</taxon>
        <taxon>Cheloneae</taxon>
        <taxon>Penstemon</taxon>
    </lineage>
</organism>
<evidence type="ECO:0000259" key="2">
    <source>
        <dbReference type="Pfam" id="PF12776"/>
    </source>
</evidence>
<dbReference type="AlphaFoldDB" id="A0ABD3U4S6"/>
<dbReference type="InterPro" id="IPR024752">
    <property type="entry name" value="Myb/SANT-like_dom"/>
</dbReference>
<reference evidence="3 4" key="1">
    <citation type="submission" date="2024-12" db="EMBL/GenBank/DDBJ databases">
        <title>The unique morphological basis and parallel evolutionary history of personate flowers in Penstemon.</title>
        <authorList>
            <person name="Depatie T.H."/>
            <person name="Wessinger C.A."/>
        </authorList>
    </citation>
    <scope>NUCLEOTIDE SEQUENCE [LARGE SCALE GENOMIC DNA]</scope>
    <source>
        <strain evidence="3">WTNN_2</strain>
        <tissue evidence="3">Leaf</tissue>
    </source>
</reference>
<gene>
    <name evidence="3" type="ORF">ACJIZ3_000996</name>
</gene>
<protein>
    <recommendedName>
        <fullName evidence="2">Myb/SANT-like domain-containing protein</fullName>
    </recommendedName>
</protein>
<feature type="region of interest" description="Disordered" evidence="1">
    <location>
        <begin position="354"/>
        <end position="377"/>
    </location>
</feature>
<keyword evidence="4" id="KW-1185">Reference proteome</keyword>
<evidence type="ECO:0000313" key="3">
    <source>
        <dbReference type="EMBL" id="KAL3843593.1"/>
    </source>
</evidence>
<accession>A0ABD3U4S6</accession>
<dbReference type="EMBL" id="JBJXBP010000002">
    <property type="protein sequence ID" value="KAL3843593.1"/>
    <property type="molecule type" value="Genomic_DNA"/>
</dbReference>
<feature type="domain" description="Myb/SANT-like" evidence="2">
    <location>
        <begin position="49"/>
        <end position="143"/>
    </location>
</feature>
<comment type="caution">
    <text evidence="3">The sequence shown here is derived from an EMBL/GenBank/DDBJ whole genome shotgun (WGS) entry which is preliminary data.</text>
</comment>
<feature type="compositionally biased region" description="Basic and acidic residues" evidence="1">
    <location>
        <begin position="366"/>
        <end position="377"/>
    </location>
</feature>
<feature type="compositionally biased region" description="Basic and acidic residues" evidence="1">
    <location>
        <begin position="202"/>
        <end position="212"/>
    </location>
</feature>
<evidence type="ECO:0000256" key="1">
    <source>
        <dbReference type="SAM" id="MobiDB-lite"/>
    </source>
</evidence>
<feature type="region of interest" description="Disordered" evidence="1">
    <location>
        <begin position="1"/>
        <end position="43"/>
    </location>
</feature>
<proteinExistence type="predicted"/>
<dbReference type="Pfam" id="PF12776">
    <property type="entry name" value="Myb_DNA-bind_3"/>
    <property type="match status" value="1"/>
</dbReference>
<dbReference type="PANTHER" id="PTHR31704">
    <property type="entry name" value="MYB/SANT-LIKE DNA-BINDING DOMAIN PROTEIN-RELATED"/>
    <property type="match status" value="1"/>
</dbReference>
<name>A0ABD3U4S6_9LAMI</name>
<sequence>MAYRFNSHAPFHNVSETPYPPNGPNSCPSNLTSTRVTTKTRATESVKATWDNNTTEVFIHLCVQEMGSGNRPGSHFNKNGWDNLVKKISLSTNRKYTRIQLKNKWDTMKKEWSQWQSLLRGETGLGWDNNKGTVDAPPEWWHRKIQANPHAAKFREKGPVCLNEQEMLFSDVVANGESSWTPSFGVLPPHMQDETEEDESEHEPIDDSERIPPSHIPPSEGPIDSPTEAPTVTPTGPSVRRKSTDFLNRIRPTKPKKVSTANKIARCLERMVDTMEHESASTRTSTDTGRQYSIHNCLQILGKMPGINRGDPLYMYATRLFLKPAVRELFYELDDDEIRLQWLEEQMEIGTRRHDSNYYSGQTSRGDSRHNDHASSG</sequence>
<feature type="region of interest" description="Disordered" evidence="1">
    <location>
        <begin position="180"/>
        <end position="244"/>
    </location>
</feature>
<evidence type="ECO:0000313" key="4">
    <source>
        <dbReference type="Proteomes" id="UP001634393"/>
    </source>
</evidence>
<dbReference type="PANTHER" id="PTHR31704:SF37">
    <property type="entry name" value="HEAT SHOCK PROTEIN"/>
    <property type="match status" value="1"/>
</dbReference>